<keyword evidence="7" id="KW-0865">Zymogen</keyword>
<dbReference type="OMA" id="RMERDDY"/>
<dbReference type="PANTHER" id="PTHR10127:SF780">
    <property type="entry name" value="METALLOENDOPEPTIDASE"/>
    <property type="match status" value="1"/>
</dbReference>
<keyword evidence="2 10" id="KW-0479">Metal-binding</keyword>
<feature type="binding site" evidence="10">
    <location>
        <position position="191"/>
    </location>
    <ligand>
        <name>Zn(2+)</name>
        <dbReference type="ChEBI" id="CHEBI:29105"/>
        <note>catalytic</note>
    </ligand>
</feature>
<dbReference type="OrthoDB" id="291007at2759"/>
<feature type="signal peptide" evidence="11">
    <location>
        <begin position="1"/>
        <end position="17"/>
    </location>
</feature>
<evidence type="ECO:0000313" key="13">
    <source>
        <dbReference type="EMBL" id="EDW67828.1"/>
    </source>
</evidence>
<comment type="caution">
    <text evidence="10">Lacks conserved residue(s) required for the propagation of feature annotation.</text>
</comment>
<dbReference type="GO" id="GO:0004222">
    <property type="term" value="F:metalloendopeptidase activity"/>
    <property type="evidence" value="ECO:0007669"/>
    <property type="project" value="UniProtKB-UniRule"/>
</dbReference>
<evidence type="ECO:0000256" key="11">
    <source>
        <dbReference type="RuleBase" id="RU361183"/>
    </source>
</evidence>
<evidence type="ECO:0000256" key="2">
    <source>
        <dbReference type="ARBA" id="ARBA00022723"/>
    </source>
</evidence>
<feature type="active site" evidence="10">
    <location>
        <position position="192"/>
    </location>
</feature>
<evidence type="ECO:0000313" key="14">
    <source>
        <dbReference type="Proteomes" id="UP000008792"/>
    </source>
</evidence>
<dbReference type="InterPro" id="IPR024079">
    <property type="entry name" value="MetalloPept_cat_dom_sf"/>
</dbReference>
<keyword evidence="14" id="KW-1185">Reference proteome</keyword>
<dbReference type="Pfam" id="PF01400">
    <property type="entry name" value="Astacin"/>
    <property type="match status" value="1"/>
</dbReference>
<sequence length="352" mass="39064">MHRFILFSVLVQALVQAVPLIFHKETTKYGIDDPDPRSKDIIDLSFYGNSLLGKPDQELTGALVGNFSADTDDVNPEELGSYLEGDMLVPETAITMKNGLITQTSRWPGGVVPYRIRGTFNALELAVIQDAIDEYHRRTCIRFVPHKGERDYISIINDSSGCWSAVGRVGGQQKINLQTPGCLGRPGTVLHELMHALGFLHEQSRKERDDYVAIQYMNIRWRALRNFRKVDNTEAFGVPYDYGSVMHYSKRAFSFNGQPTIVAKQADGAYRMGQRLGFSDLDIEKLHRMYGCGAQETTEPATEAASSTTVPMNSTTTITATSPNPYVEGFNSTLSGLVAGQKELGIATEQRL</sequence>
<proteinExistence type="predicted"/>
<dbReference type="GO" id="GO:0008270">
    <property type="term" value="F:zinc ion binding"/>
    <property type="evidence" value="ECO:0007669"/>
    <property type="project" value="UniProtKB-UniRule"/>
</dbReference>
<keyword evidence="4 10" id="KW-0378">Hydrolase</keyword>
<dbReference type="PANTHER" id="PTHR10127">
    <property type="entry name" value="DISCOIDIN, CUB, EGF, LAMININ , AND ZINC METALLOPROTEASE DOMAIN CONTAINING"/>
    <property type="match status" value="1"/>
</dbReference>
<feature type="chain" id="PRO_5005123262" description="Metalloendopeptidase" evidence="11">
    <location>
        <begin position="18"/>
        <end position="352"/>
    </location>
</feature>
<dbReference type="Gene3D" id="3.40.390.10">
    <property type="entry name" value="Collagenase (Catalytic Domain)"/>
    <property type="match status" value="1"/>
</dbReference>
<keyword evidence="9" id="KW-0325">Glycoprotein</keyword>
<feature type="binding site" evidence="10">
    <location>
        <position position="195"/>
    </location>
    <ligand>
        <name>Zn(2+)</name>
        <dbReference type="ChEBI" id="CHEBI:29105"/>
        <note>catalytic</note>
    </ligand>
</feature>
<comment type="cofactor">
    <cofactor evidence="10 11">
        <name>Zn(2+)</name>
        <dbReference type="ChEBI" id="CHEBI:29105"/>
    </cofactor>
    <text evidence="10 11">Binds 1 zinc ion per subunit.</text>
</comment>
<evidence type="ECO:0000256" key="3">
    <source>
        <dbReference type="ARBA" id="ARBA00022729"/>
    </source>
</evidence>
<dbReference type="eggNOG" id="KOG3714">
    <property type="taxonomic scope" value="Eukaryota"/>
</dbReference>
<protein>
    <recommendedName>
        <fullName evidence="11">Metalloendopeptidase</fullName>
        <ecNumber evidence="11">3.4.24.-</ecNumber>
    </recommendedName>
</protein>
<feature type="binding site" evidence="10">
    <location>
        <position position="201"/>
    </location>
    <ligand>
        <name>Zn(2+)</name>
        <dbReference type="ChEBI" id="CHEBI:29105"/>
        <note>catalytic</note>
    </ligand>
</feature>
<evidence type="ECO:0000256" key="10">
    <source>
        <dbReference type="PROSITE-ProRule" id="PRU01211"/>
    </source>
</evidence>
<dbReference type="CDD" id="cd04280">
    <property type="entry name" value="ZnMc_astacin_like"/>
    <property type="match status" value="1"/>
</dbReference>
<dbReference type="PhylomeDB" id="B4LXF0"/>
<evidence type="ECO:0000256" key="6">
    <source>
        <dbReference type="ARBA" id="ARBA00023049"/>
    </source>
</evidence>
<name>B4LXF0_DROVI</name>
<reference evidence="13 14" key="1">
    <citation type="journal article" date="2007" name="Nature">
        <title>Evolution of genes and genomes on the Drosophila phylogeny.</title>
        <authorList>
            <consortium name="Drosophila 12 Genomes Consortium"/>
            <person name="Clark A.G."/>
            <person name="Eisen M.B."/>
            <person name="Smith D.R."/>
            <person name="Bergman C.M."/>
            <person name="Oliver B."/>
            <person name="Markow T.A."/>
            <person name="Kaufman T.C."/>
            <person name="Kellis M."/>
            <person name="Gelbart W."/>
            <person name="Iyer V.N."/>
            <person name="Pollard D.A."/>
            <person name="Sackton T.B."/>
            <person name="Larracuente A.M."/>
            <person name="Singh N.D."/>
            <person name="Abad J.P."/>
            <person name="Abt D.N."/>
            <person name="Adryan B."/>
            <person name="Aguade M."/>
            <person name="Akashi H."/>
            <person name="Anderson W.W."/>
            <person name="Aquadro C.F."/>
            <person name="Ardell D.H."/>
            <person name="Arguello R."/>
            <person name="Artieri C.G."/>
            <person name="Barbash D.A."/>
            <person name="Barker D."/>
            <person name="Barsanti P."/>
            <person name="Batterham P."/>
            <person name="Batzoglou S."/>
            <person name="Begun D."/>
            <person name="Bhutkar A."/>
            <person name="Blanco E."/>
            <person name="Bosak S.A."/>
            <person name="Bradley R.K."/>
            <person name="Brand A.D."/>
            <person name="Brent M.R."/>
            <person name="Brooks A.N."/>
            <person name="Brown R.H."/>
            <person name="Butlin R.K."/>
            <person name="Caggese C."/>
            <person name="Calvi B.R."/>
            <person name="Bernardo de Carvalho A."/>
            <person name="Caspi A."/>
            <person name="Castrezana S."/>
            <person name="Celniker S.E."/>
            <person name="Chang J.L."/>
            <person name="Chapple C."/>
            <person name="Chatterji S."/>
            <person name="Chinwalla A."/>
            <person name="Civetta A."/>
            <person name="Clifton S.W."/>
            <person name="Comeron J.M."/>
            <person name="Costello J.C."/>
            <person name="Coyne J.A."/>
            <person name="Daub J."/>
            <person name="David R.G."/>
            <person name="Delcher A.L."/>
            <person name="Delehaunty K."/>
            <person name="Do C.B."/>
            <person name="Ebling H."/>
            <person name="Edwards K."/>
            <person name="Eickbush T."/>
            <person name="Evans J.D."/>
            <person name="Filipski A."/>
            <person name="Findeiss S."/>
            <person name="Freyhult E."/>
            <person name="Fulton L."/>
            <person name="Fulton R."/>
            <person name="Garcia A.C."/>
            <person name="Gardiner A."/>
            <person name="Garfield D.A."/>
            <person name="Garvin B.E."/>
            <person name="Gibson G."/>
            <person name="Gilbert D."/>
            <person name="Gnerre S."/>
            <person name="Godfrey J."/>
            <person name="Good R."/>
            <person name="Gotea V."/>
            <person name="Gravely B."/>
            <person name="Greenberg A.J."/>
            <person name="Griffiths-Jones S."/>
            <person name="Gross S."/>
            <person name="Guigo R."/>
            <person name="Gustafson E.A."/>
            <person name="Haerty W."/>
            <person name="Hahn M.W."/>
            <person name="Halligan D.L."/>
            <person name="Halpern A.L."/>
            <person name="Halter G.M."/>
            <person name="Han M.V."/>
            <person name="Heger A."/>
            <person name="Hillier L."/>
            <person name="Hinrichs A.S."/>
            <person name="Holmes I."/>
            <person name="Hoskins R.A."/>
            <person name="Hubisz M.J."/>
            <person name="Hultmark D."/>
            <person name="Huntley M.A."/>
            <person name="Jaffe D.B."/>
            <person name="Jagadeeshan S."/>
            <person name="Jeck W.R."/>
            <person name="Johnson J."/>
            <person name="Jones C.D."/>
            <person name="Jordan W.C."/>
            <person name="Karpen G.H."/>
            <person name="Kataoka E."/>
            <person name="Keightley P.D."/>
            <person name="Kheradpour P."/>
            <person name="Kirkness E.F."/>
            <person name="Koerich L.B."/>
            <person name="Kristiansen K."/>
            <person name="Kudrna D."/>
            <person name="Kulathinal R.J."/>
            <person name="Kumar S."/>
            <person name="Kwok R."/>
            <person name="Lander E."/>
            <person name="Langley C.H."/>
            <person name="Lapoint R."/>
            <person name="Lazzaro B.P."/>
            <person name="Lee S.J."/>
            <person name="Levesque L."/>
            <person name="Li R."/>
            <person name="Lin C.F."/>
            <person name="Lin M.F."/>
            <person name="Lindblad-Toh K."/>
            <person name="Llopart A."/>
            <person name="Long M."/>
            <person name="Low L."/>
            <person name="Lozovsky E."/>
            <person name="Lu J."/>
            <person name="Luo M."/>
            <person name="Machado C.A."/>
            <person name="Makalowski W."/>
            <person name="Marzo M."/>
            <person name="Matsuda M."/>
            <person name="Matzkin L."/>
            <person name="McAllister B."/>
            <person name="McBride C.S."/>
            <person name="McKernan B."/>
            <person name="McKernan K."/>
            <person name="Mendez-Lago M."/>
            <person name="Minx P."/>
            <person name="Mollenhauer M.U."/>
            <person name="Montooth K."/>
            <person name="Mount S.M."/>
            <person name="Mu X."/>
            <person name="Myers E."/>
            <person name="Negre B."/>
            <person name="Newfeld S."/>
            <person name="Nielsen R."/>
            <person name="Noor M.A."/>
            <person name="O'Grady P."/>
            <person name="Pachter L."/>
            <person name="Papaceit M."/>
            <person name="Parisi M.J."/>
            <person name="Parisi M."/>
            <person name="Parts L."/>
            <person name="Pedersen J.S."/>
            <person name="Pesole G."/>
            <person name="Phillippy A.M."/>
            <person name="Ponting C.P."/>
            <person name="Pop M."/>
            <person name="Porcelli D."/>
            <person name="Powell J.R."/>
            <person name="Prohaska S."/>
            <person name="Pruitt K."/>
            <person name="Puig M."/>
            <person name="Quesneville H."/>
            <person name="Ram K.R."/>
            <person name="Rand D."/>
            <person name="Rasmussen M.D."/>
            <person name="Reed L.K."/>
            <person name="Reenan R."/>
            <person name="Reily A."/>
            <person name="Remington K.A."/>
            <person name="Rieger T.T."/>
            <person name="Ritchie M.G."/>
            <person name="Robin C."/>
            <person name="Rogers Y.H."/>
            <person name="Rohde C."/>
            <person name="Rozas J."/>
            <person name="Rubenfield M.J."/>
            <person name="Ruiz A."/>
            <person name="Russo S."/>
            <person name="Salzberg S.L."/>
            <person name="Sanchez-Gracia A."/>
            <person name="Saranga D.J."/>
            <person name="Sato H."/>
            <person name="Schaeffer S.W."/>
            <person name="Schatz M.C."/>
            <person name="Schlenke T."/>
            <person name="Schwartz R."/>
            <person name="Segarra C."/>
            <person name="Singh R.S."/>
            <person name="Sirot L."/>
            <person name="Sirota M."/>
            <person name="Sisneros N.B."/>
            <person name="Smith C.D."/>
            <person name="Smith T.F."/>
            <person name="Spieth J."/>
            <person name="Stage D.E."/>
            <person name="Stark A."/>
            <person name="Stephan W."/>
            <person name="Strausberg R.L."/>
            <person name="Strempel S."/>
            <person name="Sturgill D."/>
            <person name="Sutton G."/>
            <person name="Sutton G.G."/>
            <person name="Tao W."/>
            <person name="Teichmann S."/>
            <person name="Tobari Y.N."/>
            <person name="Tomimura Y."/>
            <person name="Tsolas J.M."/>
            <person name="Valente V.L."/>
            <person name="Venter E."/>
            <person name="Venter J.C."/>
            <person name="Vicario S."/>
            <person name="Vieira F.G."/>
            <person name="Vilella A.J."/>
            <person name="Villasante A."/>
            <person name="Walenz B."/>
            <person name="Wang J."/>
            <person name="Wasserman M."/>
            <person name="Watts T."/>
            <person name="Wilson D."/>
            <person name="Wilson R.K."/>
            <person name="Wing R.A."/>
            <person name="Wolfner M.F."/>
            <person name="Wong A."/>
            <person name="Wong G.K."/>
            <person name="Wu C.I."/>
            <person name="Wu G."/>
            <person name="Yamamoto D."/>
            <person name="Yang H.P."/>
            <person name="Yang S.P."/>
            <person name="Yorke J.A."/>
            <person name="Yoshida K."/>
            <person name="Zdobnov E."/>
            <person name="Zhang P."/>
            <person name="Zhang Y."/>
            <person name="Zimin A.V."/>
            <person name="Baldwin J."/>
            <person name="Abdouelleil A."/>
            <person name="Abdulkadir J."/>
            <person name="Abebe A."/>
            <person name="Abera B."/>
            <person name="Abreu J."/>
            <person name="Acer S.C."/>
            <person name="Aftuck L."/>
            <person name="Alexander A."/>
            <person name="An P."/>
            <person name="Anderson E."/>
            <person name="Anderson S."/>
            <person name="Arachi H."/>
            <person name="Azer M."/>
            <person name="Bachantsang P."/>
            <person name="Barry A."/>
            <person name="Bayul T."/>
            <person name="Berlin A."/>
            <person name="Bessette D."/>
            <person name="Bloom T."/>
            <person name="Blye J."/>
            <person name="Boguslavskiy L."/>
            <person name="Bonnet C."/>
            <person name="Boukhgalter B."/>
            <person name="Bourzgui I."/>
            <person name="Brown A."/>
            <person name="Cahill P."/>
            <person name="Channer S."/>
            <person name="Cheshatsang Y."/>
            <person name="Chuda L."/>
            <person name="Citroen M."/>
            <person name="Collymore A."/>
            <person name="Cooke P."/>
            <person name="Costello M."/>
            <person name="D'Aco K."/>
            <person name="Daza R."/>
            <person name="De Haan G."/>
            <person name="DeGray S."/>
            <person name="DeMaso C."/>
            <person name="Dhargay N."/>
            <person name="Dooley K."/>
            <person name="Dooley E."/>
            <person name="Doricent M."/>
            <person name="Dorje P."/>
            <person name="Dorjee K."/>
            <person name="Dupes A."/>
            <person name="Elong R."/>
            <person name="Falk J."/>
            <person name="Farina A."/>
            <person name="Faro S."/>
            <person name="Ferguson D."/>
            <person name="Fisher S."/>
            <person name="Foley C.D."/>
            <person name="Franke A."/>
            <person name="Friedrich D."/>
            <person name="Gadbois L."/>
            <person name="Gearin G."/>
            <person name="Gearin C.R."/>
            <person name="Giannoukos G."/>
            <person name="Goode T."/>
            <person name="Graham J."/>
            <person name="Grandbois E."/>
            <person name="Grewal S."/>
            <person name="Gyaltsen K."/>
            <person name="Hafez N."/>
            <person name="Hagos B."/>
            <person name="Hall J."/>
            <person name="Henson C."/>
            <person name="Hollinger A."/>
            <person name="Honan T."/>
            <person name="Huard M.D."/>
            <person name="Hughes L."/>
            <person name="Hurhula B."/>
            <person name="Husby M.E."/>
            <person name="Kamat A."/>
            <person name="Kanga B."/>
            <person name="Kashin S."/>
            <person name="Khazanovich D."/>
            <person name="Kisner P."/>
            <person name="Lance K."/>
            <person name="Lara M."/>
            <person name="Lee W."/>
            <person name="Lennon N."/>
            <person name="Letendre F."/>
            <person name="LeVine R."/>
            <person name="Lipovsky A."/>
            <person name="Liu X."/>
            <person name="Liu J."/>
            <person name="Liu S."/>
            <person name="Lokyitsang T."/>
            <person name="Lokyitsang Y."/>
            <person name="Lubonja R."/>
            <person name="Lui A."/>
            <person name="MacDonald P."/>
            <person name="Magnisalis V."/>
            <person name="Maru K."/>
            <person name="Matthews C."/>
            <person name="McCusker W."/>
            <person name="McDonough S."/>
            <person name="Mehta T."/>
            <person name="Meldrim J."/>
            <person name="Meneus L."/>
            <person name="Mihai O."/>
            <person name="Mihalev A."/>
            <person name="Mihova T."/>
            <person name="Mittelman R."/>
            <person name="Mlenga V."/>
            <person name="Montmayeur A."/>
            <person name="Mulrain L."/>
            <person name="Navidi A."/>
            <person name="Naylor J."/>
            <person name="Negash T."/>
            <person name="Nguyen T."/>
            <person name="Nguyen N."/>
            <person name="Nicol R."/>
            <person name="Norbu C."/>
            <person name="Norbu N."/>
            <person name="Novod N."/>
            <person name="O'Neill B."/>
            <person name="Osman S."/>
            <person name="Markiewicz E."/>
            <person name="Oyono O.L."/>
            <person name="Patti C."/>
            <person name="Phunkhang P."/>
            <person name="Pierre F."/>
            <person name="Priest M."/>
            <person name="Raghuraman S."/>
            <person name="Rege F."/>
            <person name="Reyes R."/>
            <person name="Rise C."/>
            <person name="Rogov P."/>
            <person name="Ross K."/>
            <person name="Ryan E."/>
            <person name="Settipalli S."/>
            <person name="Shea T."/>
            <person name="Sherpa N."/>
            <person name="Shi L."/>
            <person name="Shih D."/>
            <person name="Sparrow T."/>
            <person name="Spaulding J."/>
            <person name="Stalker J."/>
            <person name="Stange-Thomann N."/>
            <person name="Stavropoulos S."/>
            <person name="Stone C."/>
            <person name="Strader C."/>
            <person name="Tesfaye S."/>
            <person name="Thomson T."/>
            <person name="Thoulutsang Y."/>
            <person name="Thoulutsang D."/>
            <person name="Topham K."/>
            <person name="Topping I."/>
            <person name="Tsamla T."/>
            <person name="Vassiliev H."/>
            <person name="Vo A."/>
            <person name="Wangchuk T."/>
            <person name="Wangdi T."/>
            <person name="Weiand M."/>
            <person name="Wilkinson J."/>
            <person name="Wilson A."/>
            <person name="Yadav S."/>
            <person name="Young G."/>
            <person name="Yu Q."/>
            <person name="Zembek L."/>
            <person name="Zhong D."/>
            <person name="Zimmer A."/>
            <person name="Zwirko Z."/>
            <person name="Jaffe D.B."/>
            <person name="Alvarez P."/>
            <person name="Brockman W."/>
            <person name="Butler J."/>
            <person name="Chin C."/>
            <person name="Gnerre S."/>
            <person name="Grabherr M."/>
            <person name="Kleber M."/>
            <person name="Mauceli E."/>
            <person name="MacCallum I."/>
        </authorList>
    </citation>
    <scope>NUCLEOTIDE SEQUENCE [LARGE SCALE GENOMIC DNA]</scope>
    <source>
        <strain evidence="14">Tucson 15010-1051.87</strain>
    </source>
</reference>
<keyword evidence="1 10" id="KW-0645">Protease</keyword>
<dbReference type="InParanoid" id="B4LXF0"/>
<dbReference type="MEROPS" id="M12.A07"/>
<evidence type="ECO:0000256" key="1">
    <source>
        <dbReference type="ARBA" id="ARBA00022670"/>
    </source>
</evidence>
<evidence type="ECO:0000256" key="7">
    <source>
        <dbReference type="ARBA" id="ARBA00023145"/>
    </source>
</evidence>
<keyword evidence="5 10" id="KW-0862">Zinc</keyword>
<dbReference type="GO" id="GO:0006508">
    <property type="term" value="P:proteolysis"/>
    <property type="evidence" value="ECO:0007669"/>
    <property type="project" value="UniProtKB-KW"/>
</dbReference>
<keyword evidence="8" id="KW-1015">Disulfide bond</keyword>
<dbReference type="AlphaFoldDB" id="B4LXF0"/>
<dbReference type="InterPro" id="IPR001506">
    <property type="entry name" value="Peptidase_M12A"/>
</dbReference>
<evidence type="ECO:0000256" key="4">
    <source>
        <dbReference type="ARBA" id="ARBA00022801"/>
    </source>
</evidence>
<dbReference type="SUPFAM" id="SSF55486">
    <property type="entry name" value="Metalloproteases ('zincins'), catalytic domain"/>
    <property type="match status" value="1"/>
</dbReference>
<accession>B4LXF0</accession>
<dbReference type="EC" id="3.4.24.-" evidence="11"/>
<dbReference type="HOGENOM" id="CLU_017286_2_2_1"/>
<dbReference type="InterPro" id="IPR006026">
    <property type="entry name" value="Peptidase_Metallo"/>
</dbReference>
<dbReference type="FunFam" id="3.40.390.10:FF:000015">
    <property type="entry name" value="Meprin A subunit"/>
    <property type="match status" value="1"/>
</dbReference>
<gene>
    <name evidence="13" type="primary">Dvir\GJ24375</name>
    <name evidence="13" type="ORF">Dvir_GJ24375</name>
</gene>
<evidence type="ECO:0000259" key="12">
    <source>
        <dbReference type="PROSITE" id="PS51864"/>
    </source>
</evidence>
<dbReference type="PRINTS" id="PR00480">
    <property type="entry name" value="ASTACIN"/>
</dbReference>
<dbReference type="InterPro" id="IPR034035">
    <property type="entry name" value="Astacin-like_dom"/>
</dbReference>
<evidence type="ECO:0000256" key="9">
    <source>
        <dbReference type="ARBA" id="ARBA00023180"/>
    </source>
</evidence>
<dbReference type="SMR" id="B4LXF0"/>
<organism evidence="13 14">
    <name type="scientific">Drosophila virilis</name>
    <name type="common">Fruit fly</name>
    <dbReference type="NCBI Taxonomy" id="7244"/>
    <lineage>
        <taxon>Eukaryota</taxon>
        <taxon>Metazoa</taxon>
        <taxon>Ecdysozoa</taxon>
        <taxon>Arthropoda</taxon>
        <taxon>Hexapoda</taxon>
        <taxon>Insecta</taxon>
        <taxon>Pterygota</taxon>
        <taxon>Neoptera</taxon>
        <taxon>Endopterygota</taxon>
        <taxon>Diptera</taxon>
        <taxon>Brachycera</taxon>
        <taxon>Muscomorpha</taxon>
        <taxon>Ephydroidea</taxon>
        <taxon>Drosophilidae</taxon>
        <taxon>Drosophila</taxon>
    </lineage>
</organism>
<evidence type="ECO:0000256" key="8">
    <source>
        <dbReference type="ARBA" id="ARBA00023157"/>
    </source>
</evidence>
<dbReference type="Proteomes" id="UP000008792">
    <property type="component" value="Unassembled WGS sequence"/>
</dbReference>
<evidence type="ECO:0000256" key="5">
    <source>
        <dbReference type="ARBA" id="ARBA00022833"/>
    </source>
</evidence>
<dbReference type="SMART" id="SM00235">
    <property type="entry name" value="ZnMc"/>
    <property type="match status" value="1"/>
</dbReference>
<dbReference type="PROSITE" id="PS51864">
    <property type="entry name" value="ASTACIN"/>
    <property type="match status" value="1"/>
</dbReference>
<keyword evidence="3 11" id="KW-0732">Signal</keyword>
<keyword evidence="6 10" id="KW-0482">Metalloprotease</keyword>
<dbReference type="EMBL" id="CH940650">
    <property type="protein sequence ID" value="EDW67828.1"/>
    <property type="molecule type" value="Genomic_DNA"/>
</dbReference>
<feature type="domain" description="Peptidase M12A" evidence="12">
    <location>
        <begin position="98"/>
        <end position="293"/>
    </location>
</feature>